<keyword evidence="5 7" id="KW-1133">Transmembrane helix</keyword>
<dbReference type="Proteomes" id="UP000184268">
    <property type="component" value="Unassembled WGS sequence"/>
</dbReference>
<dbReference type="GO" id="GO:0005886">
    <property type="term" value="C:plasma membrane"/>
    <property type="evidence" value="ECO:0007669"/>
    <property type="project" value="UniProtKB-SubCell"/>
</dbReference>
<keyword evidence="10" id="KW-1185">Reference proteome</keyword>
<keyword evidence="6 7" id="KW-0472">Membrane</keyword>
<dbReference type="Pfam" id="PF09335">
    <property type="entry name" value="VTT_dom"/>
    <property type="match status" value="1"/>
</dbReference>
<dbReference type="STRING" id="299255.SAMN02745129_0758"/>
<reference evidence="9 10" key="1">
    <citation type="submission" date="2016-11" db="EMBL/GenBank/DDBJ databases">
        <authorList>
            <person name="Jaros S."/>
            <person name="Januszkiewicz K."/>
            <person name="Wedrychowicz H."/>
        </authorList>
    </citation>
    <scope>NUCLEOTIDE SEQUENCE [LARGE SCALE GENOMIC DNA]</scope>
    <source>
        <strain evidence="9 10">DSM 16917</strain>
    </source>
</reference>
<evidence type="ECO:0000256" key="3">
    <source>
        <dbReference type="ARBA" id="ARBA00022475"/>
    </source>
</evidence>
<evidence type="ECO:0000256" key="2">
    <source>
        <dbReference type="ARBA" id="ARBA00010792"/>
    </source>
</evidence>
<evidence type="ECO:0000313" key="9">
    <source>
        <dbReference type="EMBL" id="SHG80160.1"/>
    </source>
</evidence>
<keyword evidence="3 7" id="KW-1003">Cell membrane</keyword>
<evidence type="ECO:0000256" key="4">
    <source>
        <dbReference type="ARBA" id="ARBA00022692"/>
    </source>
</evidence>
<keyword evidence="4 7" id="KW-0812">Transmembrane</keyword>
<evidence type="ECO:0000256" key="1">
    <source>
        <dbReference type="ARBA" id="ARBA00004651"/>
    </source>
</evidence>
<comment type="subcellular location">
    <subcellularLocation>
        <location evidence="1 7">Cell membrane</location>
        <topology evidence="1 7">Multi-pass membrane protein</topology>
    </subcellularLocation>
</comment>
<dbReference type="InterPro" id="IPR032818">
    <property type="entry name" value="DedA-like"/>
</dbReference>
<feature type="transmembrane region" description="Helical" evidence="7">
    <location>
        <begin position="118"/>
        <end position="137"/>
    </location>
</feature>
<dbReference type="OrthoDB" id="13976at2"/>
<evidence type="ECO:0000313" key="10">
    <source>
        <dbReference type="Proteomes" id="UP000184268"/>
    </source>
</evidence>
<feature type="transmembrane region" description="Helical" evidence="7">
    <location>
        <begin position="49"/>
        <end position="75"/>
    </location>
</feature>
<dbReference type="PANTHER" id="PTHR30353">
    <property type="entry name" value="INNER MEMBRANE PROTEIN DEDA-RELATED"/>
    <property type="match status" value="1"/>
</dbReference>
<protein>
    <submittedName>
        <fullName evidence="9">Membrane protein DedA, SNARE-associated domain</fullName>
    </submittedName>
</protein>
<evidence type="ECO:0000256" key="5">
    <source>
        <dbReference type="ARBA" id="ARBA00022989"/>
    </source>
</evidence>
<dbReference type="RefSeq" id="WP_073325490.1">
    <property type="nucleotide sequence ID" value="NZ_FQXG01000001.1"/>
</dbReference>
<evidence type="ECO:0000256" key="6">
    <source>
        <dbReference type="ARBA" id="ARBA00023136"/>
    </source>
</evidence>
<dbReference type="EMBL" id="FQXG01000001">
    <property type="protein sequence ID" value="SHG80160.1"/>
    <property type="molecule type" value="Genomic_DNA"/>
</dbReference>
<comment type="similarity">
    <text evidence="2 7">Belongs to the DedA family.</text>
</comment>
<proteinExistence type="inferred from homology"/>
<organism evidence="9 10">
    <name type="scientific">Ferrimonas marina</name>
    <dbReference type="NCBI Taxonomy" id="299255"/>
    <lineage>
        <taxon>Bacteria</taxon>
        <taxon>Pseudomonadati</taxon>
        <taxon>Pseudomonadota</taxon>
        <taxon>Gammaproteobacteria</taxon>
        <taxon>Alteromonadales</taxon>
        <taxon>Ferrimonadaceae</taxon>
        <taxon>Ferrimonas</taxon>
    </lineage>
</organism>
<sequence>MTELFQAIWHQDLLFLQSYNRLWLLVFCLGLILFLESAFVFLPLPGDSLVIFAGALVGLGVLDPYVSLLIVPAVATLGACLAYEQGRWLQQRPGRWNIERLLPEGTLERASALFERHGILALFVARFIPFVRVLVPMMMGASQLSRGRFALVSFISAFCWAASLGLFGRFVVNTPFYAQYGDEIARAALVIPLVLFVAASVAVVVRLVRKRACNKKTCLVSRTSKVPAKSDSKGTMGRCTAQD</sequence>
<gene>
    <name evidence="9" type="ORF">SAMN02745129_0758</name>
</gene>
<evidence type="ECO:0000256" key="7">
    <source>
        <dbReference type="RuleBase" id="RU367016"/>
    </source>
</evidence>
<dbReference type="PANTHER" id="PTHR30353:SF11">
    <property type="entry name" value="INNER MEMBRANE PROTEIN YQJA"/>
    <property type="match status" value="1"/>
</dbReference>
<dbReference type="AlphaFoldDB" id="A0A1M5MRU1"/>
<feature type="domain" description="VTT" evidence="8">
    <location>
        <begin position="44"/>
        <end position="169"/>
    </location>
</feature>
<dbReference type="InterPro" id="IPR032816">
    <property type="entry name" value="VTT_dom"/>
</dbReference>
<evidence type="ECO:0000259" key="8">
    <source>
        <dbReference type="Pfam" id="PF09335"/>
    </source>
</evidence>
<name>A0A1M5MRU1_9GAMM</name>
<accession>A0A1M5MRU1</accession>
<feature type="transmembrane region" description="Helical" evidence="7">
    <location>
        <begin position="149"/>
        <end position="172"/>
    </location>
</feature>
<feature type="transmembrane region" description="Helical" evidence="7">
    <location>
        <begin position="184"/>
        <end position="208"/>
    </location>
</feature>
<feature type="transmembrane region" description="Helical" evidence="7">
    <location>
        <begin position="22"/>
        <end position="42"/>
    </location>
</feature>